<dbReference type="GO" id="GO:0004180">
    <property type="term" value="F:carboxypeptidase activity"/>
    <property type="evidence" value="ECO:0007669"/>
    <property type="project" value="UniProtKB-KW"/>
</dbReference>
<dbReference type="AlphaFoldDB" id="A0AAE3MPL7"/>
<keyword evidence="1" id="KW-0645">Protease</keyword>
<dbReference type="Proteomes" id="UP001207116">
    <property type="component" value="Unassembled WGS sequence"/>
</dbReference>
<dbReference type="RefSeq" id="WP_266015133.1">
    <property type="nucleotide sequence ID" value="NZ_JAPFQP010000004.1"/>
</dbReference>
<keyword evidence="1" id="KW-0121">Carboxypeptidase</keyword>
<evidence type="ECO:0000313" key="1">
    <source>
        <dbReference type="EMBL" id="MCX2720652.1"/>
    </source>
</evidence>
<dbReference type="InterPro" id="IPR008969">
    <property type="entry name" value="CarboxyPept-like_regulatory"/>
</dbReference>
<dbReference type="SUPFAM" id="SSF49464">
    <property type="entry name" value="Carboxypeptidase regulatory domain-like"/>
    <property type="match status" value="1"/>
</dbReference>
<keyword evidence="1" id="KW-0378">Hydrolase</keyword>
<organism evidence="1 2">
    <name type="scientific">Lentiprolixibacter aurantiacus</name>
    <dbReference type="NCBI Taxonomy" id="2993939"/>
    <lineage>
        <taxon>Bacteria</taxon>
        <taxon>Pseudomonadati</taxon>
        <taxon>Bacteroidota</taxon>
        <taxon>Flavobacteriia</taxon>
        <taxon>Flavobacteriales</taxon>
        <taxon>Flavobacteriaceae</taxon>
        <taxon>Lentiprolixibacter</taxon>
    </lineage>
</organism>
<protein>
    <submittedName>
        <fullName evidence="1">Carboxypeptidase-like regulatory domain-containing protein</fullName>
    </submittedName>
</protein>
<dbReference type="Pfam" id="PF13715">
    <property type="entry name" value="CarbopepD_reg_2"/>
    <property type="match status" value="1"/>
</dbReference>
<sequence length="500" mass="58213">MKISKVACFALFSLLTLQGYTQDLTAKLVDSKTGQGIPYATIRFDTNSGIITNEEGLFSLRWSAIPENQDSLYISCMGYEKLAISIQRISDSIIKISPKAIDLDEVFLFDREMEVEDIIEQVIERLPYNYNKQPVKQRMFFRQSSLNNLNKFEIDFKKSTIAELNEKFLDSVTGLIPRSSAYYTESLCDFYRTPEEHKLYIEKAAELYDKNNEGSMDALSEKMERIFRENVKPNSYLKIKSGIFGTKMELDSVFDAEDEEAKESEPVVEKEEKHYFLSNRKSAIHNIYASLFFNDESKLNFLEKPNRYNFSLKGYTSIDDAGVYIISFAPKRSEDFQGTIYVNIDDYAVVRLEYENVKSLRRIRLLGLSYEEQLYRGTTLFARGSNGKYELRFLEKIIGNQMGVRRPLKVIEKNKYVKGRRKQNELSMELDISNYNREKYELVVFQNNLISNEEFQGTVENESIKATYLSRYDPEFWKGYDIMEPNEAIRSFSASTEKNP</sequence>
<comment type="caution">
    <text evidence="1">The sequence shown here is derived from an EMBL/GenBank/DDBJ whole genome shotgun (WGS) entry which is preliminary data.</text>
</comment>
<gene>
    <name evidence="1" type="ORF">OO016_13645</name>
</gene>
<proteinExistence type="predicted"/>
<accession>A0AAE3MPL7</accession>
<keyword evidence="2" id="KW-1185">Reference proteome</keyword>
<name>A0AAE3MPL7_9FLAO</name>
<evidence type="ECO:0000313" key="2">
    <source>
        <dbReference type="Proteomes" id="UP001207116"/>
    </source>
</evidence>
<reference evidence="1" key="1">
    <citation type="submission" date="2022-11" db="EMBL/GenBank/DDBJ databases">
        <title>The characterization of three novel Bacteroidetes species and genomic analysis of their roles in tidal elemental geochemical cycles.</title>
        <authorList>
            <person name="Ma K.-J."/>
        </authorList>
    </citation>
    <scope>NUCLEOTIDE SEQUENCE</scope>
    <source>
        <strain evidence="1">M415</strain>
    </source>
</reference>
<dbReference type="EMBL" id="JAPFQP010000004">
    <property type="protein sequence ID" value="MCX2720652.1"/>
    <property type="molecule type" value="Genomic_DNA"/>
</dbReference>